<reference evidence="2 3" key="1">
    <citation type="submission" date="2022-01" db="EMBL/GenBank/DDBJ databases">
        <title>Paraglaciecola sp. G1-23.</title>
        <authorList>
            <person name="Jin M.S."/>
            <person name="Han D.M."/>
            <person name="Kim H.M."/>
            <person name="Jeon C.O."/>
        </authorList>
    </citation>
    <scope>NUCLEOTIDE SEQUENCE [LARGE SCALE GENOMIC DNA]</scope>
    <source>
        <strain evidence="2 3">G1-23</strain>
    </source>
</reference>
<proteinExistence type="predicted"/>
<accession>A0ABS9D855</accession>
<dbReference type="Gene3D" id="3.40.50.720">
    <property type="entry name" value="NAD(P)-binding Rossmann-like Domain"/>
    <property type="match status" value="1"/>
</dbReference>
<dbReference type="EMBL" id="JAKGAS010000007">
    <property type="protein sequence ID" value="MCF2949152.1"/>
    <property type="molecule type" value="Genomic_DNA"/>
</dbReference>
<dbReference type="InterPro" id="IPR000594">
    <property type="entry name" value="ThiF_NAD_FAD-bd"/>
</dbReference>
<organism evidence="2 3">
    <name type="scientific">Paraglaciecola algarum</name>
    <dbReference type="NCBI Taxonomy" id="3050085"/>
    <lineage>
        <taxon>Bacteria</taxon>
        <taxon>Pseudomonadati</taxon>
        <taxon>Pseudomonadota</taxon>
        <taxon>Gammaproteobacteria</taxon>
        <taxon>Alteromonadales</taxon>
        <taxon>Alteromonadaceae</taxon>
        <taxon>Paraglaciecola</taxon>
    </lineage>
</organism>
<dbReference type="SUPFAM" id="SSF69572">
    <property type="entry name" value="Activating enzymes of the ubiquitin-like proteins"/>
    <property type="match status" value="1"/>
</dbReference>
<dbReference type="CDD" id="cd00757">
    <property type="entry name" value="ThiF_MoeB_HesA_family"/>
    <property type="match status" value="1"/>
</dbReference>
<dbReference type="PANTHER" id="PTHR10953:SF240">
    <property type="entry name" value="SULFUR CARRIER PROTEIN THIS ADENYLYLTRANSFERASE"/>
    <property type="match status" value="1"/>
</dbReference>
<feature type="domain" description="THIF-type NAD/FAD binding fold" evidence="1">
    <location>
        <begin position="13"/>
        <end position="258"/>
    </location>
</feature>
<evidence type="ECO:0000313" key="3">
    <source>
        <dbReference type="Proteomes" id="UP001521137"/>
    </source>
</evidence>
<dbReference type="Pfam" id="PF00899">
    <property type="entry name" value="ThiF"/>
    <property type="match status" value="1"/>
</dbReference>
<dbReference type="InterPro" id="IPR035985">
    <property type="entry name" value="Ubiquitin-activating_enz"/>
</dbReference>
<protein>
    <submittedName>
        <fullName evidence="2">HesA/MoeB/ThiF family protein</fullName>
    </submittedName>
</protein>
<comment type="caution">
    <text evidence="2">The sequence shown here is derived from an EMBL/GenBank/DDBJ whole genome shotgun (WGS) entry which is preliminary data.</text>
</comment>
<evidence type="ECO:0000313" key="2">
    <source>
        <dbReference type="EMBL" id="MCF2949152.1"/>
    </source>
</evidence>
<keyword evidence="3" id="KW-1185">Reference proteome</keyword>
<dbReference type="RefSeq" id="WP_235313249.1">
    <property type="nucleotide sequence ID" value="NZ_JAKGAS010000007.1"/>
</dbReference>
<dbReference type="PANTHER" id="PTHR10953">
    <property type="entry name" value="UBIQUITIN-ACTIVATING ENZYME E1"/>
    <property type="match status" value="1"/>
</dbReference>
<dbReference type="Proteomes" id="UP001521137">
    <property type="component" value="Unassembled WGS sequence"/>
</dbReference>
<evidence type="ECO:0000259" key="1">
    <source>
        <dbReference type="Pfam" id="PF00899"/>
    </source>
</evidence>
<gene>
    <name evidence="2" type="ORF">L0668_13610</name>
</gene>
<name>A0ABS9D855_9ALTE</name>
<dbReference type="InterPro" id="IPR045886">
    <property type="entry name" value="ThiF/MoeB/HesA"/>
</dbReference>
<sequence length="274" mass="30364">MKPALTNKQLEQYYRQVLLPQVEESGQHKLLQQHVLIIGVGGLGTHVAQQLSAAGIGHLHLMDDDKVETSNLPRQILFGNYDIGKSKVECAKTALNRHNHQTKVSTYIQRFTAKTINSVINNSSLLSDLISAKQLIVLDCSDNMATRQAVNRWCVQSALPLISAAVTAFRGQLLLVDNQTNPEAGCYHCVFTTQEQATNCAEMGVLGPTVATVASMQALMTIKHILQLSRKDNQLHIFDAMDLTWRKLTRQQDPQCPVCQVHLNSPPAQPETHI</sequence>